<comment type="caution">
    <text evidence="9">The sequence shown here is derived from an EMBL/GenBank/DDBJ whole genome shotgun (WGS) entry which is preliminary data.</text>
</comment>
<dbReference type="GO" id="GO:0005524">
    <property type="term" value="F:ATP binding"/>
    <property type="evidence" value="ECO:0007669"/>
    <property type="project" value="UniProtKB-KW"/>
</dbReference>
<evidence type="ECO:0000259" key="8">
    <source>
        <dbReference type="PROSITE" id="PS00794"/>
    </source>
</evidence>
<dbReference type="GO" id="GO:0046654">
    <property type="term" value="P:tetrahydrofolate biosynthetic process"/>
    <property type="evidence" value="ECO:0007669"/>
    <property type="project" value="UniProtKB-UniPathway"/>
</dbReference>
<dbReference type="GO" id="GO:0046656">
    <property type="term" value="P:folic acid biosynthetic process"/>
    <property type="evidence" value="ECO:0007669"/>
    <property type="project" value="UniProtKB-KW"/>
</dbReference>
<organism evidence="9">
    <name type="scientific">marine sediment metagenome</name>
    <dbReference type="NCBI Taxonomy" id="412755"/>
    <lineage>
        <taxon>unclassified sequences</taxon>
        <taxon>metagenomes</taxon>
        <taxon>ecological metagenomes</taxon>
    </lineage>
</organism>
<protein>
    <recommendedName>
        <fullName evidence="2">2-amino-4-hydroxy-6-hydroxymethyldihydropteridine diphosphokinase</fullName>
        <ecNumber evidence="2">2.7.6.3</ecNumber>
    </recommendedName>
</protein>
<dbReference type="AlphaFoldDB" id="A0A0F9SQT4"/>
<keyword evidence="3" id="KW-0808">Transferase</keyword>
<comment type="pathway">
    <text evidence="1">Cofactor biosynthesis; tetrahydrofolate biosynthesis; 2-amino-4-hydroxy-6-hydroxymethyl-7,8-dihydropteridine diphosphate from 7,8-dihydroneopterin triphosphate: step 4/4.</text>
</comment>
<dbReference type="EMBL" id="LAZR01002322">
    <property type="protein sequence ID" value="KKN31533.1"/>
    <property type="molecule type" value="Genomic_DNA"/>
</dbReference>
<proteinExistence type="predicted"/>
<dbReference type="Gene3D" id="3.30.70.560">
    <property type="entry name" value="7,8-Dihydro-6-hydroxymethylpterin-pyrophosphokinase HPPK"/>
    <property type="match status" value="1"/>
</dbReference>
<dbReference type="PROSITE" id="PS00794">
    <property type="entry name" value="HPPK"/>
    <property type="match status" value="1"/>
</dbReference>
<evidence type="ECO:0000256" key="1">
    <source>
        <dbReference type="ARBA" id="ARBA00005051"/>
    </source>
</evidence>
<dbReference type="NCBIfam" id="TIGR01498">
    <property type="entry name" value="folK"/>
    <property type="match status" value="1"/>
</dbReference>
<evidence type="ECO:0000256" key="6">
    <source>
        <dbReference type="ARBA" id="ARBA00022840"/>
    </source>
</evidence>
<feature type="domain" description="7,8-dihydro-6-hydroxymethylpterin-pyrophosphokinase" evidence="8">
    <location>
        <begin position="105"/>
        <end position="116"/>
    </location>
</feature>
<dbReference type="InterPro" id="IPR000550">
    <property type="entry name" value="Hppk"/>
</dbReference>
<keyword evidence="4" id="KW-0547">Nucleotide-binding</keyword>
<dbReference type="InterPro" id="IPR035907">
    <property type="entry name" value="Hppk_sf"/>
</dbReference>
<keyword evidence="5" id="KW-0418">Kinase</keyword>
<dbReference type="Pfam" id="PF01288">
    <property type="entry name" value="HPPK"/>
    <property type="match status" value="1"/>
</dbReference>
<dbReference type="SUPFAM" id="SSF55083">
    <property type="entry name" value="6-hydroxymethyl-7,8-dihydropterin pyrophosphokinase, HPPK"/>
    <property type="match status" value="1"/>
</dbReference>
<evidence type="ECO:0000256" key="7">
    <source>
        <dbReference type="ARBA" id="ARBA00022909"/>
    </source>
</evidence>
<dbReference type="PANTHER" id="PTHR43071:SF1">
    <property type="entry name" value="2-AMINO-4-HYDROXY-6-HYDROXYMETHYLDIHYDROPTERIDINE PYROPHOSPHOKINASE"/>
    <property type="match status" value="1"/>
</dbReference>
<evidence type="ECO:0000256" key="3">
    <source>
        <dbReference type="ARBA" id="ARBA00022679"/>
    </source>
</evidence>
<dbReference type="EC" id="2.7.6.3" evidence="2"/>
<name>A0A0F9SQT4_9ZZZZ</name>
<evidence type="ECO:0000256" key="2">
    <source>
        <dbReference type="ARBA" id="ARBA00013253"/>
    </source>
</evidence>
<dbReference type="GO" id="GO:0003848">
    <property type="term" value="F:2-amino-4-hydroxy-6-hydroxymethyldihydropteridine diphosphokinase activity"/>
    <property type="evidence" value="ECO:0007669"/>
    <property type="project" value="UniProtKB-EC"/>
</dbReference>
<gene>
    <name evidence="9" type="ORF">LCGC14_0823000</name>
</gene>
<keyword evidence="6" id="KW-0067">ATP-binding</keyword>
<dbReference type="UniPathway" id="UPA00077">
    <property type="reaction ID" value="UER00155"/>
</dbReference>
<dbReference type="GO" id="GO:0016301">
    <property type="term" value="F:kinase activity"/>
    <property type="evidence" value="ECO:0007669"/>
    <property type="project" value="UniProtKB-KW"/>
</dbReference>
<reference evidence="9" key="1">
    <citation type="journal article" date="2015" name="Nature">
        <title>Complex archaea that bridge the gap between prokaryotes and eukaryotes.</title>
        <authorList>
            <person name="Spang A."/>
            <person name="Saw J.H."/>
            <person name="Jorgensen S.L."/>
            <person name="Zaremba-Niedzwiedzka K."/>
            <person name="Martijn J."/>
            <person name="Lind A.E."/>
            <person name="van Eijk R."/>
            <person name="Schleper C."/>
            <person name="Guy L."/>
            <person name="Ettema T.J."/>
        </authorList>
    </citation>
    <scope>NUCLEOTIDE SEQUENCE</scope>
</reference>
<dbReference type="PANTHER" id="PTHR43071">
    <property type="entry name" value="2-AMINO-4-HYDROXY-6-HYDROXYMETHYLDIHYDROPTERIDINE PYROPHOSPHOKINASE"/>
    <property type="match status" value="1"/>
</dbReference>
<evidence type="ECO:0000313" key="9">
    <source>
        <dbReference type="EMBL" id="KKN31533.1"/>
    </source>
</evidence>
<accession>A0A0F9SQT4</accession>
<keyword evidence="7" id="KW-0289">Folate biosynthesis</keyword>
<dbReference type="CDD" id="cd00483">
    <property type="entry name" value="HPPK"/>
    <property type="match status" value="1"/>
</dbReference>
<evidence type="ECO:0000256" key="5">
    <source>
        <dbReference type="ARBA" id="ARBA00022777"/>
    </source>
</evidence>
<evidence type="ECO:0000256" key="4">
    <source>
        <dbReference type="ARBA" id="ARBA00022741"/>
    </source>
</evidence>
<sequence>MKTNNASGNDQPINGSIALIALGSNQLSVAGGPKDTVLQAMEIIENSGVELLARSRLYTTYAYPIGSGPDFINAAIKISISQSAEQILSLLHRIEAQFGRERLARWGPRTVDLDLLAVAAEIRPDIETYQHWRLLPVNEQAHQAPVELILPHPRLQDRAFVLVPLADVAPEWVHPVLKKSVREMLNALPAEDKKGVRLVE</sequence>